<organism evidence="2 3">
    <name type="scientific">Diaporthe ampelina</name>
    <dbReference type="NCBI Taxonomy" id="1214573"/>
    <lineage>
        <taxon>Eukaryota</taxon>
        <taxon>Fungi</taxon>
        <taxon>Dikarya</taxon>
        <taxon>Ascomycota</taxon>
        <taxon>Pezizomycotina</taxon>
        <taxon>Sordariomycetes</taxon>
        <taxon>Sordariomycetidae</taxon>
        <taxon>Diaporthales</taxon>
        <taxon>Diaporthaceae</taxon>
        <taxon>Diaporthe</taxon>
    </lineage>
</organism>
<dbReference type="EMBL" id="LCUC01000431">
    <property type="protein sequence ID" value="KKY30934.1"/>
    <property type="molecule type" value="Genomic_DNA"/>
</dbReference>
<evidence type="ECO:0000256" key="1">
    <source>
        <dbReference type="SAM" id="MobiDB-lite"/>
    </source>
</evidence>
<dbReference type="STRING" id="1214573.A0A0G2F9T0"/>
<keyword evidence="3" id="KW-1185">Reference proteome</keyword>
<reference evidence="2 3" key="2">
    <citation type="submission" date="2015-05" db="EMBL/GenBank/DDBJ databases">
        <authorList>
            <person name="Morales-Cruz A."/>
            <person name="Amrine K.C."/>
            <person name="Cantu D."/>
        </authorList>
    </citation>
    <scope>NUCLEOTIDE SEQUENCE [LARGE SCALE GENOMIC DNA]</scope>
    <source>
        <strain evidence="2">DA912</strain>
    </source>
</reference>
<reference evidence="2 3" key="1">
    <citation type="submission" date="2015-05" db="EMBL/GenBank/DDBJ databases">
        <title>Distinctive expansion of gene families associated with plant cell wall degradation and secondary metabolism in the genomes of grapevine trunk pathogens.</title>
        <authorList>
            <person name="Lawrence D.P."/>
            <person name="Travadon R."/>
            <person name="Rolshausen P.E."/>
            <person name="Baumgartner K."/>
        </authorList>
    </citation>
    <scope>NUCLEOTIDE SEQUENCE [LARGE SCALE GENOMIC DNA]</scope>
    <source>
        <strain evidence="2">DA912</strain>
    </source>
</reference>
<gene>
    <name evidence="2" type="ORF">UCDDA912_g09112</name>
</gene>
<feature type="compositionally biased region" description="Low complexity" evidence="1">
    <location>
        <begin position="54"/>
        <end position="68"/>
    </location>
</feature>
<dbReference type="Proteomes" id="UP000034680">
    <property type="component" value="Unassembled WGS sequence"/>
</dbReference>
<feature type="compositionally biased region" description="Low complexity" evidence="1">
    <location>
        <begin position="19"/>
        <end position="41"/>
    </location>
</feature>
<name>A0A0G2F9T0_9PEZI</name>
<dbReference type="OrthoDB" id="4157259at2759"/>
<feature type="region of interest" description="Disordered" evidence="1">
    <location>
        <begin position="1"/>
        <end position="76"/>
    </location>
</feature>
<accession>A0A0G2F9T0</accession>
<evidence type="ECO:0000313" key="3">
    <source>
        <dbReference type="Proteomes" id="UP000034680"/>
    </source>
</evidence>
<evidence type="ECO:0000313" key="2">
    <source>
        <dbReference type="EMBL" id="KKY30934.1"/>
    </source>
</evidence>
<dbReference type="AlphaFoldDB" id="A0A0G2F9T0"/>
<comment type="caution">
    <text evidence="2">The sequence shown here is derived from an EMBL/GenBank/DDBJ whole genome shotgun (WGS) entry which is preliminary data.</text>
</comment>
<sequence>MSSSIDIPAQSKRQSKAHSPMSSSSSTYSTSPTTPAKPSNSAQKQKMVHERRPSLLSSAISESKSTTINIGEEDGPPRLISYLSTSQGFEWNPELFLPSYIDYDYTPLENKREPVKEITLTDEEIQNMFPRN</sequence>
<proteinExistence type="predicted"/>
<protein>
    <submittedName>
        <fullName evidence="2">Uncharacterized protein</fullName>
    </submittedName>
</protein>